<keyword evidence="1" id="KW-0812">Transmembrane</keyword>
<feature type="transmembrane region" description="Helical" evidence="1">
    <location>
        <begin position="108"/>
        <end position="130"/>
    </location>
</feature>
<proteinExistence type="predicted"/>
<gene>
    <name evidence="2" type="ORF">G3576_22120</name>
</gene>
<comment type="caution">
    <text evidence="2">The sequence shown here is derived from an EMBL/GenBank/DDBJ whole genome shotgun (WGS) entry which is preliminary data.</text>
</comment>
<evidence type="ECO:0008006" key="4">
    <source>
        <dbReference type="Google" id="ProtNLM"/>
    </source>
</evidence>
<sequence length="136" mass="14554">MDDWSGLALWLLVVAIPGAGLVACAAGLRRCLRWHSADAVVCPDTEHPRLPPAQPPRRALTVMFESPCGPCTARLSYLDEEAGFPVGSTIRVVFNPAKPTEVAFRHSIIGHAIGLLFFGAVLAFLLALPWRIGVAG</sequence>
<protein>
    <recommendedName>
        <fullName evidence="4">DUF3592 domain-containing protein</fullName>
    </recommendedName>
</protein>
<reference evidence="2 3" key="2">
    <citation type="submission" date="2020-03" db="EMBL/GenBank/DDBJ databases">
        <title>Roseomonas stagni sp. nov., isolated from pond water in Japan.</title>
        <authorList>
            <person name="Furuhata K."/>
            <person name="Miyamoto H."/>
            <person name="Goto K."/>
        </authorList>
    </citation>
    <scope>NUCLEOTIDE SEQUENCE [LARGE SCALE GENOMIC DNA]</scope>
    <source>
        <strain evidence="2 3">PeD5</strain>
    </source>
</reference>
<dbReference type="RefSeq" id="WP_164696630.1">
    <property type="nucleotide sequence ID" value="NZ_JAAIKB010000010.1"/>
</dbReference>
<dbReference type="AlphaFoldDB" id="A0A6M1LQP3"/>
<evidence type="ECO:0000313" key="2">
    <source>
        <dbReference type="EMBL" id="NGM22725.1"/>
    </source>
</evidence>
<organism evidence="2 3">
    <name type="scientific">Falsiroseomonas algicola</name>
    <dbReference type="NCBI Taxonomy" id="2716930"/>
    <lineage>
        <taxon>Bacteria</taxon>
        <taxon>Pseudomonadati</taxon>
        <taxon>Pseudomonadota</taxon>
        <taxon>Alphaproteobacteria</taxon>
        <taxon>Acetobacterales</taxon>
        <taxon>Roseomonadaceae</taxon>
        <taxon>Falsiroseomonas</taxon>
    </lineage>
</organism>
<accession>A0A6M1LQP3</accession>
<reference evidence="2 3" key="1">
    <citation type="submission" date="2020-02" db="EMBL/GenBank/DDBJ databases">
        <authorList>
            <person name="Kim H.M."/>
            <person name="Jeon C.O."/>
        </authorList>
    </citation>
    <scope>NUCLEOTIDE SEQUENCE [LARGE SCALE GENOMIC DNA]</scope>
    <source>
        <strain evidence="2 3">PeD5</strain>
    </source>
</reference>
<evidence type="ECO:0000256" key="1">
    <source>
        <dbReference type="SAM" id="Phobius"/>
    </source>
</evidence>
<keyword evidence="3" id="KW-1185">Reference proteome</keyword>
<evidence type="ECO:0000313" key="3">
    <source>
        <dbReference type="Proteomes" id="UP000475385"/>
    </source>
</evidence>
<keyword evidence="1" id="KW-1133">Transmembrane helix</keyword>
<dbReference type="Proteomes" id="UP000475385">
    <property type="component" value="Unassembled WGS sequence"/>
</dbReference>
<dbReference type="EMBL" id="JAAIKB010000010">
    <property type="protein sequence ID" value="NGM22725.1"/>
    <property type="molecule type" value="Genomic_DNA"/>
</dbReference>
<name>A0A6M1LQP3_9PROT</name>
<keyword evidence="1" id="KW-0472">Membrane</keyword>
<feature type="transmembrane region" description="Helical" evidence="1">
    <location>
        <begin position="6"/>
        <end position="28"/>
    </location>
</feature>